<feature type="transmembrane region" description="Helical" evidence="5">
    <location>
        <begin position="29"/>
        <end position="49"/>
    </location>
</feature>
<evidence type="ECO:0000256" key="3">
    <source>
        <dbReference type="ARBA" id="ARBA00022989"/>
    </source>
</evidence>
<feature type="transmembrane region" description="Helical" evidence="5">
    <location>
        <begin position="292"/>
        <end position="313"/>
    </location>
</feature>
<feature type="transmembrane region" description="Helical" evidence="5">
    <location>
        <begin position="256"/>
        <end position="280"/>
    </location>
</feature>
<evidence type="ECO:0000256" key="4">
    <source>
        <dbReference type="ARBA" id="ARBA00023136"/>
    </source>
</evidence>
<evidence type="ECO:0008006" key="8">
    <source>
        <dbReference type="Google" id="ProtNLM"/>
    </source>
</evidence>
<feature type="transmembrane region" description="Helical" evidence="5">
    <location>
        <begin position="412"/>
        <end position="433"/>
    </location>
</feature>
<evidence type="ECO:0000313" key="6">
    <source>
        <dbReference type="EMBL" id="CAH1102506.1"/>
    </source>
</evidence>
<feature type="transmembrane region" description="Helical" evidence="5">
    <location>
        <begin position="325"/>
        <end position="342"/>
    </location>
</feature>
<accession>A0A9P0CQQ5</accession>
<gene>
    <name evidence="6" type="ORF">PSYICH_LOCUS4134</name>
</gene>
<feature type="transmembrane region" description="Helical" evidence="5">
    <location>
        <begin position="121"/>
        <end position="143"/>
    </location>
</feature>
<feature type="transmembrane region" description="Helical" evidence="5">
    <location>
        <begin position="155"/>
        <end position="176"/>
    </location>
</feature>
<name>A0A9P0CQQ5_9CUCU</name>
<dbReference type="OrthoDB" id="422206at2759"/>
<dbReference type="GO" id="GO:0097037">
    <property type="term" value="P:heme export"/>
    <property type="evidence" value="ECO:0007669"/>
    <property type="project" value="TreeGrafter"/>
</dbReference>
<dbReference type="Gene3D" id="1.20.1250.20">
    <property type="entry name" value="MFS general substrate transporter like domains"/>
    <property type="match status" value="1"/>
</dbReference>
<dbReference type="InterPro" id="IPR011701">
    <property type="entry name" value="MFS"/>
</dbReference>
<feature type="transmembrane region" description="Helical" evidence="5">
    <location>
        <begin position="387"/>
        <end position="406"/>
    </location>
</feature>
<evidence type="ECO:0000256" key="2">
    <source>
        <dbReference type="ARBA" id="ARBA00022692"/>
    </source>
</evidence>
<keyword evidence="2 5" id="KW-0812">Transmembrane</keyword>
<keyword evidence="3 5" id="KW-1133">Transmembrane helix</keyword>
<feature type="transmembrane region" description="Helical" evidence="5">
    <location>
        <begin position="96"/>
        <end position="115"/>
    </location>
</feature>
<dbReference type="Proteomes" id="UP001153636">
    <property type="component" value="Chromosome 13"/>
</dbReference>
<sequence length="451" mass="50629">MEIEQSKRIEIMLPNNSAPLKIKAYKKRWFILGIFIYNASINSLQWLEYSSITNLAVKYYNVHTMAVDWSSTVYFAMYPLLVIPVSYLIEMQGLRLAGLIGCIGNLVAVTVKVLSIHNDRFWVVMLGQIIGAVSQLFIVCLPTKIASVWFKENEISTACSLGVSGTLLGYALGFILPTLLVHDSNNLDDIGEGLKTLCWTLVGIMIPVTVATITYFPKEPKNPPNKVQATLRENNKKFQSKYFFNSIKKLFKSKAFMIHLVAYSINVAGINAVVIFLNQFTLQYFPGADEDVGWMGFVLIVIGMFGSVIFGILLDKTHKYKEINLFIYITTTISIVFLMFSMKYESKVMTYISCAVLGLFSCGYLPVGFEFAMELTYPLEESTTTGIILSSVQLHGVIFVVMLGFLNEVLEAFWSLAVVCVIIGIGNVFLCFVPNQLKRQDAFKKNELTLI</sequence>
<evidence type="ECO:0000256" key="5">
    <source>
        <dbReference type="SAM" id="Phobius"/>
    </source>
</evidence>
<dbReference type="EMBL" id="OV651825">
    <property type="protein sequence ID" value="CAH1102506.1"/>
    <property type="molecule type" value="Genomic_DNA"/>
</dbReference>
<evidence type="ECO:0000256" key="1">
    <source>
        <dbReference type="ARBA" id="ARBA00004141"/>
    </source>
</evidence>
<feature type="transmembrane region" description="Helical" evidence="5">
    <location>
        <begin position="69"/>
        <end position="89"/>
    </location>
</feature>
<dbReference type="InterPro" id="IPR049680">
    <property type="entry name" value="FLVCR1-2_SLC49-like"/>
</dbReference>
<reference evidence="6" key="1">
    <citation type="submission" date="2022-01" db="EMBL/GenBank/DDBJ databases">
        <authorList>
            <person name="King R."/>
        </authorList>
    </citation>
    <scope>NUCLEOTIDE SEQUENCE</scope>
</reference>
<feature type="transmembrane region" description="Helical" evidence="5">
    <location>
        <begin position="196"/>
        <end position="216"/>
    </location>
</feature>
<dbReference type="PANTHER" id="PTHR10924:SF4">
    <property type="entry name" value="GH15861P"/>
    <property type="match status" value="1"/>
</dbReference>
<dbReference type="Pfam" id="PF07690">
    <property type="entry name" value="MFS_1"/>
    <property type="match status" value="1"/>
</dbReference>
<dbReference type="GO" id="GO:0020037">
    <property type="term" value="F:heme binding"/>
    <property type="evidence" value="ECO:0007669"/>
    <property type="project" value="TreeGrafter"/>
</dbReference>
<dbReference type="GO" id="GO:0016020">
    <property type="term" value="C:membrane"/>
    <property type="evidence" value="ECO:0007669"/>
    <property type="project" value="UniProtKB-SubCell"/>
</dbReference>
<dbReference type="AlphaFoldDB" id="A0A9P0CQQ5"/>
<dbReference type="GO" id="GO:0015232">
    <property type="term" value="F:heme transmembrane transporter activity"/>
    <property type="evidence" value="ECO:0007669"/>
    <property type="project" value="TreeGrafter"/>
</dbReference>
<evidence type="ECO:0000313" key="7">
    <source>
        <dbReference type="Proteomes" id="UP001153636"/>
    </source>
</evidence>
<dbReference type="SUPFAM" id="SSF103473">
    <property type="entry name" value="MFS general substrate transporter"/>
    <property type="match status" value="1"/>
</dbReference>
<protein>
    <recommendedName>
        <fullName evidence="8">Major facilitator superfamily (MFS) profile domain-containing protein</fullName>
    </recommendedName>
</protein>
<proteinExistence type="predicted"/>
<keyword evidence="4 5" id="KW-0472">Membrane</keyword>
<feature type="transmembrane region" description="Helical" evidence="5">
    <location>
        <begin position="348"/>
        <end position="367"/>
    </location>
</feature>
<comment type="subcellular location">
    <subcellularLocation>
        <location evidence="1">Membrane</location>
        <topology evidence="1">Multi-pass membrane protein</topology>
    </subcellularLocation>
</comment>
<dbReference type="PANTHER" id="PTHR10924">
    <property type="entry name" value="MAJOR FACILITATOR SUPERFAMILY PROTEIN-RELATED"/>
    <property type="match status" value="1"/>
</dbReference>
<organism evidence="6 7">
    <name type="scientific">Psylliodes chrysocephalus</name>
    <dbReference type="NCBI Taxonomy" id="3402493"/>
    <lineage>
        <taxon>Eukaryota</taxon>
        <taxon>Metazoa</taxon>
        <taxon>Ecdysozoa</taxon>
        <taxon>Arthropoda</taxon>
        <taxon>Hexapoda</taxon>
        <taxon>Insecta</taxon>
        <taxon>Pterygota</taxon>
        <taxon>Neoptera</taxon>
        <taxon>Endopterygota</taxon>
        <taxon>Coleoptera</taxon>
        <taxon>Polyphaga</taxon>
        <taxon>Cucujiformia</taxon>
        <taxon>Chrysomeloidea</taxon>
        <taxon>Chrysomelidae</taxon>
        <taxon>Galerucinae</taxon>
        <taxon>Alticini</taxon>
        <taxon>Psylliodes</taxon>
    </lineage>
</organism>
<dbReference type="InterPro" id="IPR036259">
    <property type="entry name" value="MFS_trans_sf"/>
</dbReference>
<keyword evidence="7" id="KW-1185">Reference proteome</keyword>